<reference evidence="2" key="1">
    <citation type="journal article" date="2013" name="Genome Biol.">
        <title>Reference genomes and transcriptomes of Nicotiana sylvestris and Nicotiana tomentosiformis.</title>
        <authorList>
            <person name="Sierro N."/>
            <person name="Battey J.N."/>
            <person name="Ouadi S."/>
            <person name="Bovet L."/>
            <person name="Goepfert S."/>
            <person name="Bakaher N."/>
            <person name="Peitsch M.C."/>
            <person name="Ivanov N.V."/>
        </authorList>
    </citation>
    <scope>NUCLEOTIDE SEQUENCE [LARGE SCALE GENOMIC DNA]</scope>
</reference>
<dbReference type="OrthoDB" id="1304282at2759"/>
<dbReference type="PANTHER" id="PTHR34222">
    <property type="entry name" value="GAG_PRE-INTEGRS DOMAIN-CONTAINING PROTEIN"/>
    <property type="match status" value="1"/>
</dbReference>
<sequence>MKTTEHTLNQAYAMITQDESQQSLGGSEMAENVDSMAMQVGRGQVFRGMKQLLQCEHCHRKGHTKENYFKIIGCPKDFKGKKNYQTREYMTKGPFTEANNVEEPATSNSRGVAQQKGDYFFNKAQYQQILHLLIKDSNVDNQTQANMADLYNGRVKGISKEIGGLYLIRGRRTKQIAAHIKSVEKNKDTRELWHRRLGHPSFAVMQHVSFLHNKVDSTIHNKCSVCPLAQQHRLNFPISEHLINKPF</sequence>
<name>A0A1U7YEW2_NICSY</name>
<reference evidence="3" key="2">
    <citation type="submission" date="2025-08" db="UniProtKB">
        <authorList>
            <consortium name="RefSeq"/>
        </authorList>
    </citation>
    <scope>IDENTIFICATION</scope>
    <source>
        <tissue evidence="3">Leaf</tissue>
    </source>
</reference>
<evidence type="ECO:0000259" key="1">
    <source>
        <dbReference type="Pfam" id="PF13976"/>
    </source>
</evidence>
<gene>
    <name evidence="3" type="primary">LOC104244150</name>
</gene>
<protein>
    <submittedName>
        <fullName evidence="3">Uncharacterized protein LOC104244150 isoform X1</fullName>
    </submittedName>
</protein>
<keyword evidence="2" id="KW-1185">Reference proteome</keyword>
<evidence type="ECO:0000313" key="3">
    <source>
        <dbReference type="RefSeq" id="XP_009797779.1"/>
    </source>
</evidence>
<dbReference type="KEGG" id="nsy:104244150"/>
<dbReference type="Proteomes" id="UP000189701">
    <property type="component" value="Unplaced"/>
</dbReference>
<dbReference type="GeneID" id="104244150"/>
<dbReference type="PANTHER" id="PTHR34222:SF77">
    <property type="entry name" value="CCHC-TYPE DOMAIN-CONTAINING PROTEIN"/>
    <property type="match status" value="1"/>
</dbReference>
<accession>A0A1U7YEW2</accession>
<dbReference type="Pfam" id="PF13976">
    <property type="entry name" value="gag_pre-integrs"/>
    <property type="match status" value="1"/>
</dbReference>
<feature type="domain" description="GAG-pre-integrase" evidence="1">
    <location>
        <begin position="164"/>
        <end position="231"/>
    </location>
</feature>
<proteinExistence type="predicted"/>
<dbReference type="InterPro" id="IPR025724">
    <property type="entry name" value="GAG-pre-integrase_dom"/>
</dbReference>
<dbReference type="eggNOG" id="KOG0017">
    <property type="taxonomic scope" value="Eukaryota"/>
</dbReference>
<dbReference type="AlphaFoldDB" id="A0A1U7YEW2"/>
<evidence type="ECO:0000313" key="2">
    <source>
        <dbReference type="Proteomes" id="UP000189701"/>
    </source>
</evidence>
<dbReference type="RefSeq" id="XP_009797779.1">
    <property type="nucleotide sequence ID" value="XM_009799477.1"/>
</dbReference>
<organism evidence="2 3">
    <name type="scientific">Nicotiana sylvestris</name>
    <name type="common">Wood tobacco</name>
    <name type="synonym">South American tobacco</name>
    <dbReference type="NCBI Taxonomy" id="4096"/>
    <lineage>
        <taxon>Eukaryota</taxon>
        <taxon>Viridiplantae</taxon>
        <taxon>Streptophyta</taxon>
        <taxon>Embryophyta</taxon>
        <taxon>Tracheophyta</taxon>
        <taxon>Spermatophyta</taxon>
        <taxon>Magnoliopsida</taxon>
        <taxon>eudicotyledons</taxon>
        <taxon>Gunneridae</taxon>
        <taxon>Pentapetalae</taxon>
        <taxon>asterids</taxon>
        <taxon>lamiids</taxon>
        <taxon>Solanales</taxon>
        <taxon>Solanaceae</taxon>
        <taxon>Nicotianoideae</taxon>
        <taxon>Nicotianeae</taxon>
        <taxon>Nicotiana</taxon>
    </lineage>
</organism>